<dbReference type="EC" id="3.1.26.4" evidence="9"/>
<dbReference type="Pfam" id="PF01693">
    <property type="entry name" value="Cauli_VI"/>
    <property type="match status" value="1"/>
</dbReference>
<dbReference type="InterPro" id="IPR017067">
    <property type="entry name" value="RNase_H1_euk"/>
</dbReference>
<dbReference type="InterPro" id="IPR037056">
    <property type="entry name" value="RNase_H1_N_sf"/>
</dbReference>
<evidence type="ECO:0000256" key="9">
    <source>
        <dbReference type="PIRNR" id="PIRNR036852"/>
    </source>
</evidence>
<sequence length="310" mass="35418">MPYYAVAKGRKEGVYTTWSECEQQVKKFSGAVFKKFPTLCKATDFLIKHQANIIRNDLENEYSGNVLQQLNGLQTTLARAVKQEKPEVSKTVKEPLSTSLLINDNDADKDLLRVLRELEEGVENTKVIKIDHYVFNANQDDYINVYIGGHAENVGSWNCMAGYGIYFGKNHALNVAEAATGRMTRNVGDIEAAIEAIEIAIRVGIAKLCVHTKSEFLLNAVGFWMNSWKRNDWRNKHGKVVQNRKQFEKLYALLNDSNIIVKLVDARNELCTSNWRQVKKLAEMGTEDYLDQHPNKEEHLSMESFDDFDY</sequence>
<dbReference type="SUPFAM" id="SSF53098">
    <property type="entry name" value="Ribonuclease H-like"/>
    <property type="match status" value="1"/>
</dbReference>
<dbReference type="Pfam" id="PF00075">
    <property type="entry name" value="RNase_H"/>
    <property type="match status" value="1"/>
</dbReference>
<organism evidence="11">
    <name type="scientific">Zeugodacus cucurbitae</name>
    <name type="common">Melon fruit fly</name>
    <name type="synonym">Bactrocera cucurbitae</name>
    <dbReference type="NCBI Taxonomy" id="28588"/>
    <lineage>
        <taxon>Eukaryota</taxon>
        <taxon>Metazoa</taxon>
        <taxon>Ecdysozoa</taxon>
        <taxon>Arthropoda</taxon>
        <taxon>Hexapoda</taxon>
        <taxon>Insecta</taxon>
        <taxon>Pterygota</taxon>
        <taxon>Neoptera</taxon>
        <taxon>Endopterygota</taxon>
        <taxon>Diptera</taxon>
        <taxon>Brachycera</taxon>
        <taxon>Muscomorpha</taxon>
        <taxon>Tephritoidea</taxon>
        <taxon>Tephritidae</taxon>
        <taxon>Zeugodacus</taxon>
        <taxon>Zeugodacus</taxon>
    </lineage>
</organism>
<comment type="cofactor">
    <cofactor evidence="1 9">
        <name>Mg(2+)</name>
        <dbReference type="ChEBI" id="CHEBI:18420"/>
    </cofactor>
</comment>
<reference evidence="11" key="1">
    <citation type="submission" date="2014-11" db="EMBL/GenBank/DDBJ databases">
        <authorList>
            <person name="Geib S."/>
        </authorList>
    </citation>
    <scope>NUCLEOTIDE SEQUENCE</scope>
</reference>
<evidence type="ECO:0000256" key="4">
    <source>
        <dbReference type="ARBA" id="ARBA00022722"/>
    </source>
</evidence>
<dbReference type="PIRSF" id="PIRSF036852">
    <property type="entry name" value="Ribonuclease_H1_euk"/>
    <property type="match status" value="1"/>
</dbReference>
<comment type="function">
    <text evidence="2 9">Endonuclease that specifically degrades the RNA of RNA-DNA hybrids.</text>
</comment>
<evidence type="ECO:0000256" key="1">
    <source>
        <dbReference type="ARBA" id="ARBA00001946"/>
    </source>
</evidence>
<dbReference type="InterPro" id="IPR009027">
    <property type="entry name" value="Ribosomal_bL9/RNase_H1_N"/>
</dbReference>
<dbReference type="AlphaFoldDB" id="A0A0A1X733"/>
<dbReference type="InterPro" id="IPR036397">
    <property type="entry name" value="RNaseH_sf"/>
</dbReference>
<dbReference type="InterPro" id="IPR012337">
    <property type="entry name" value="RNaseH-like_sf"/>
</dbReference>
<evidence type="ECO:0000256" key="7">
    <source>
        <dbReference type="ARBA" id="ARBA00022801"/>
    </source>
</evidence>
<dbReference type="PROSITE" id="PS50879">
    <property type="entry name" value="RNASE_H_1"/>
    <property type="match status" value="1"/>
</dbReference>
<dbReference type="InterPro" id="IPR050092">
    <property type="entry name" value="RNase_H"/>
</dbReference>
<evidence type="ECO:0000259" key="10">
    <source>
        <dbReference type="PROSITE" id="PS50879"/>
    </source>
</evidence>
<dbReference type="FunFam" id="3.40.970.10:FF:000002">
    <property type="entry name" value="Ribonuclease H"/>
    <property type="match status" value="1"/>
</dbReference>
<dbReference type="InterPro" id="IPR002156">
    <property type="entry name" value="RNaseH_domain"/>
</dbReference>
<dbReference type="EMBL" id="GBXI01007365">
    <property type="protein sequence ID" value="JAD06927.1"/>
    <property type="molecule type" value="Transcribed_RNA"/>
</dbReference>
<accession>A0A0A1X733</accession>
<dbReference type="PANTHER" id="PTHR10642">
    <property type="entry name" value="RIBONUCLEASE H1"/>
    <property type="match status" value="1"/>
</dbReference>
<gene>
    <name evidence="11" type="primary">RNASEH1</name>
    <name evidence="11" type="ORF">g.43903</name>
</gene>
<comment type="catalytic activity">
    <reaction evidence="9">
        <text>Endonucleolytic cleavage to 5'-phosphomonoester.</text>
        <dbReference type="EC" id="3.1.26.4"/>
    </reaction>
</comment>
<evidence type="ECO:0000256" key="3">
    <source>
        <dbReference type="ARBA" id="ARBA00005300"/>
    </source>
</evidence>
<evidence type="ECO:0000313" key="11">
    <source>
        <dbReference type="EMBL" id="JAD06927.1"/>
    </source>
</evidence>
<dbReference type="GeneID" id="105217543"/>
<keyword evidence="5 9" id="KW-0479">Metal-binding</keyword>
<dbReference type="Gene3D" id="3.40.970.10">
    <property type="entry name" value="Ribonuclease H1, N-terminal domain"/>
    <property type="match status" value="1"/>
</dbReference>
<keyword evidence="4 9" id="KW-0540">Nuclease</keyword>
<evidence type="ECO:0000256" key="8">
    <source>
        <dbReference type="ARBA" id="ARBA00022842"/>
    </source>
</evidence>
<dbReference type="GO" id="GO:0000287">
    <property type="term" value="F:magnesium ion binding"/>
    <property type="evidence" value="ECO:0007669"/>
    <property type="project" value="UniProtKB-UniRule"/>
</dbReference>
<dbReference type="OrthoDB" id="407198at2759"/>
<evidence type="ECO:0000256" key="5">
    <source>
        <dbReference type="ARBA" id="ARBA00022723"/>
    </source>
</evidence>
<keyword evidence="6 9" id="KW-0255">Endonuclease</keyword>
<evidence type="ECO:0000256" key="2">
    <source>
        <dbReference type="ARBA" id="ARBA00004065"/>
    </source>
</evidence>
<comment type="similarity">
    <text evidence="3 9">Belongs to the RNase H family.</text>
</comment>
<dbReference type="SUPFAM" id="SSF55658">
    <property type="entry name" value="L9 N-domain-like"/>
    <property type="match status" value="1"/>
</dbReference>
<dbReference type="GO" id="GO:0004523">
    <property type="term" value="F:RNA-DNA hybrid ribonuclease activity"/>
    <property type="evidence" value="ECO:0007669"/>
    <property type="project" value="UniProtKB-UniRule"/>
</dbReference>
<dbReference type="PANTHER" id="PTHR10642:SF31">
    <property type="entry name" value="RIBONUCLEASE H1"/>
    <property type="match status" value="1"/>
</dbReference>
<dbReference type="InterPro" id="IPR011320">
    <property type="entry name" value="RNase_H1_N"/>
</dbReference>
<reference evidence="11" key="2">
    <citation type="journal article" date="2015" name="Gigascience">
        <title>Reconstructing a comprehensive transcriptome assembly of a white-pupal translocated strain of the pest fruit fly Bactrocera cucurbitae.</title>
        <authorList>
            <person name="Sim S.B."/>
            <person name="Calla B."/>
            <person name="Hall B."/>
            <person name="DeRego T."/>
            <person name="Geib S.M."/>
        </authorList>
    </citation>
    <scope>NUCLEOTIDE SEQUENCE</scope>
</reference>
<proteinExistence type="inferred from homology"/>
<dbReference type="GO" id="GO:0003676">
    <property type="term" value="F:nucleic acid binding"/>
    <property type="evidence" value="ECO:0007669"/>
    <property type="project" value="UniProtKB-UniRule"/>
</dbReference>
<keyword evidence="8 9" id="KW-0460">Magnesium</keyword>
<evidence type="ECO:0000256" key="6">
    <source>
        <dbReference type="ARBA" id="ARBA00022759"/>
    </source>
</evidence>
<name>A0A0A1X733_ZEUCU</name>
<dbReference type="Gene3D" id="3.30.420.10">
    <property type="entry name" value="Ribonuclease H-like superfamily/Ribonuclease H"/>
    <property type="match status" value="1"/>
</dbReference>
<protein>
    <recommendedName>
        <fullName evidence="9">Ribonuclease H1</fullName>
        <shortName evidence="9">RNase H1</shortName>
        <ecNumber evidence="9">3.1.26.4</ecNumber>
    </recommendedName>
</protein>
<dbReference type="GO" id="GO:0043137">
    <property type="term" value="P:DNA replication, removal of RNA primer"/>
    <property type="evidence" value="ECO:0007669"/>
    <property type="project" value="TreeGrafter"/>
</dbReference>
<keyword evidence="7 9" id="KW-0378">Hydrolase</keyword>
<feature type="domain" description="RNase H type-1" evidence="10">
    <location>
        <begin position="139"/>
        <end position="287"/>
    </location>
</feature>